<dbReference type="InterPro" id="IPR001509">
    <property type="entry name" value="Epimerase_deHydtase"/>
</dbReference>
<dbReference type="GO" id="GO:0016491">
    <property type="term" value="F:oxidoreductase activity"/>
    <property type="evidence" value="ECO:0007669"/>
    <property type="project" value="UniProtKB-KW"/>
</dbReference>
<evidence type="ECO:0000259" key="5">
    <source>
        <dbReference type="Pfam" id="PF01370"/>
    </source>
</evidence>
<evidence type="ECO:0000313" key="7">
    <source>
        <dbReference type="Proteomes" id="UP000548476"/>
    </source>
</evidence>
<dbReference type="Pfam" id="PF01370">
    <property type="entry name" value="Epimerase"/>
    <property type="match status" value="1"/>
</dbReference>
<feature type="domain" description="NAD-dependent epimerase/dehydratase" evidence="5">
    <location>
        <begin position="37"/>
        <end position="255"/>
    </location>
</feature>
<evidence type="ECO:0000313" key="6">
    <source>
        <dbReference type="EMBL" id="MBB6035891.1"/>
    </source>
</evidence>
<protein>
    <submittedName>
        <fullName evidence="6">Nucleoside-diphosphate-sugar epimerase</fullName>
    </submittedName>
</protein>
<name>A0A841FF07_9ACTN</name>
<dbReference type="Proteomes" id="UP000548476">
    <property type="component" value="Unassembled WGS sequence"/>
</dbReference>
<comment type="similarity">
    <text evidence="1">Belongs to the NAD(P)-dependent epimerase/dehydratase family.</text>
</comment>
<keyword evidence="2" id="KW-0560">Oxidoreductase</keyword>
<keyword evidence="3" id="KW-0520">NAD</keyword>
<feature type="region of interest" description="Disordered" evidence="4">
    <location>
        <begin position="1"/>
        <end position="31"/>
    </location>
</feature>
<dbReference type="Gene3D" id="3.40.50.720">
    <property type="entry name" value="NAD(P)-binding Rossmann-like Domain"/>
    <property type="match status" value="1"/>
</dbReference>
<dbReference type="SUPFAM" id="SSF51735">
    <property type="entry name" value="NAD(P)-binding Rossmann-fold domains"/>
    <property type="match status" value="1"/>
</dbReference>
<keyword evidence="7" id="KW-1185">Reference proteome</keyword>
<dbReference type="InterPro" id="IPR036291">
    <property type="entry name" value="NAD(P)-bd_dom_sf"/>
</dbReference>
<reference evidence="6 7" key="1">
    <citation type="submission" date="2020-08" db="EMBL/GenBank/DDBJ databases">
        <title>Genomic Encyclopedia of Type Strains, Phase IV (KMG-IV): sequencing the most valuable type-strain genomes for metagenomic binning, comparative biology and taxonomic classification.</title>
        <authorList>
            <person name="Goeker M."/>
        </authorList>
    </citation>
    <scope>NUCLEOTIDE SEQUENCE [LARGE SCALE GENOMIC DNA]</scope>
    <source>
        <strain evidence="6 7">YIM 65646</strain>
    </source>
</reference>
<evidence type="ECO:0000256" key="4">
    <source>
        <dbReference type="SAM" id="MobiDB-lite"/>
    </source>
</evidence>
<evidence type="ECO:0000256" key="1">
    <source>
        <dbReference type="ARBA" id="ARBA00007637"/>
    </source>
</evidence>
<organism evidence="6 7">
    <name type="scientific">Phytomonospora endophytica</name>
    <dbReference type="NCBI Taxonomy" id="714109"/>
    <lineage>
        <taxon>Bacteria</taxon>
        <taxon>Bacillati</taxon>
        <taxon>Actinomycetota</taxon>
        <taxon>Actinomycetes</taxon>
        <taxon>Micromonosporales</taxon>
        <taxon>Micromonosporaceae</taxon>
        <taxon>Phytomonospora</taxon>
    </lineage>
</organism>
<dbReference type="PANTHER" id="PTHR43103">
    <property type="entry name" value="NUCLEOSIDE-DIPHOSPHATE-SUGAR EPIMERASE"/>
    <property type="match status" value="1"/>
</dbReference>
<evidence type="ECO:0000256" key="3">
    <source>
        <dbReference type="ARBA" id="ARBA00023027"/>
    </source>
</evidence>
<evidence type="ECO:0000256" key="2">
    <source>
        <dbReference type="ARBA" id="ARBA00023002"/>
    </source>
</evidence>
<dbReference type="AlphaFoldDB" id="A0A841FF07"/>
<sequence>MDIAGSARPGRATAHAVSGPGGSPRGTTGAPLPFKRVLVTGAAGLIGRAVTWHLANHGVPVTGLVLSDPGDLAADRLVVGSAGDRASVEDALDGADAVIHLAALPAPHLGTPEEVFCGNTSATFSVLDAAGAAGIGNAVIASSVNYLGYLFSPVRGQTFASLPVDATTPSVAADPYSLSKVVDEQIAAAMHRRHGIDVVCLRFPFVGGLGEVPGLDGRLPARAAQLGADPGAGASDLWLYLETRDAAAAAVAALSPSAAGAHAVYVAAPETFVPHATADLIAAFHPGATLTRPLPGRTAPVDLEPARRLFGFHSRHLLELPTRPLPA</sequence>
<dbReference type="EMBL" id="JACHGT010000007">
    <property type="protein sequence ID" value="MBB6035891.1"/>
    <property type="molecule type" value="Genomic_DNA"/>
</dbReference>
<gene>
    <name evidence="6" type="ORF">HNR73_003755</name>
</gene>
<comment type="caution">
    <text evidence="6">The sequence shown here is derived from an EMBL/GenBank/DDBJ whole genome shotgun (WGS) entry which is preliminary data.</text>
</comment>
<proteinExistence type="inferred from homology"/>
<dbReference type="PANTHER" id="PTHR43103:SF5">
    <property type="entry name" value="4-EPIMERASE, PUTATIVE (AFU_ORTHOLOGUE AFUA_7G00360)-RELATED"/>
    <property type="match status" value="1"/>
</dbReference>
<accession>A0A841FF07</accession>
<dbReference type="RefSeq" id="WP_239122397.1">
    <property type="nucleotide sequence ID" value="NZ_BONT01000105.1"/>
</dbReference>